<sequence>MNENMVGIYRKSRTVRIVHRKTSFDLILSLKPCANEGNSWKKLEFRFFILVPS</sequence>
<keyword evidence="2" id="KW-1185">Reference proteome</keyword>
<evidence type="ECO:0000313" key="2">
    <source>
        <dbReference type="Proteomes" id="UP000215914"/>
    </source>
</evidence>
<reference evidence="1" key="2">
    <citation type="submission" date="2020-06" db="EMBL/GenBank/DDBJ databases">
        <title>Helianthus annuus Genome sequencing and assembly Release 2.</title>
        <authorList>
            <person name="Gouzy J."/>
            <person name="Langlade N."/>
            <person name="Munos S."/>
        </authorList>
    </citation>
    <scope>NUCLEOTIDE SEQUENCE</scope>
    <source>
        <tissue evidence="1">Leaves</tissue>
    </source>
</reference>
<comment type="caution">
    <text evidence="1">The sequence shown here is derived from an EMBL/GenBank/DDBJ whole genome shotgun (WGS) entry which is preliminary data.</text>
</comment>
<proteinExistence type="predicted"/>
<dbReference type="Gramene" id="mRNA:HanXRQr2_Chr07g0294901">
    <property type="protein sequence ID" value="mRNA:HanXRQr2_Chr07g0294901"/>
    <property type="gene ID" value="HanXRQr2_Chr07g0294901"/>
</dbReference>
<gene>
    <name evidence="1" type="ORF">HanXRQr2_Chr07g0294901</name>
</gene>
<reference evidence="1" key="1">
    <citation type="journal article" date="2017" name="Nature">
        <title>The sunflower genome provides insights into oil metabolism, flowering and Asterid evolution.</title>
        <authorList>
            <person name="Badouin H."/>
            <person name="Gouzy J."/>
            <person name="Grassa C.J."/>
            <person name="Murat F."/>
            <person name="Staton S.E."/>
            <person name="Cottret L."/>
            <person name="Lelandais-Briere C."/>
            <person name="Owens G.L."/>
            <person name="Carrere S."/>
            <person name="Mayjonade B."/>
            <person name="Legrand L."/>
            <person name="Gill N."/>
            <person name="Kane N.C."/>
            <person name="Bowers J.E."/>
            <person name="Hubner S."/>
            <person name="Bellec A."/>
            <person name="Berard A."/>
            <person name="Berges H."/>
            <person name="Blanchet N."/>
            <person name="Boniface M.C."/>
            <person name="Brunel D."/>
            <person name="Catrice O."/>
            <person name="Chaidir N."/>
            <person name="Claudel C."/>
            <person name="Donnadieu C."/>
            <person name="Faraut T."/>
            <person name="Fievet G."/>
            <person name="Helmstetter N."/>
            <person name="King M."/>
            <person name="Knapp S.J."/>
            <person name="Lai Z."/>
            <person name="Le Paslier M.C."/>
            <person name="Lippi Y."/>
            <person name="Lorenzon L."/>
            <person name="Mandel J.R."/>
            <person name="Marage G."/>
            <person name="Marchand G."/>
            <person name="Marquand E."/>
            <person name="Bret-Mestries E."/>
            <person name="Morien E."/>
            <person name="Nambeesan S."/>
            <person name="Nguyen T."/>
            <person name="Pegot-Espagnet P."/>
            <person name="Pouilly N."/>
            <person name="Raftis F."/>
            <person name="Sallet E."/>
            <person name="Schiex T."/>
            <person name="Thomas J."/>
            <person name="Vandecasteele C."/>
            <person name="Vares D."/>
            <person name="Vear F."/>
            <person name="Vautrin S."/>
            <person name="Crespi M."/>
            <person name="Mangin B."/>
            <person name="Burke J.M."/>
            <person name="Salse J."/>
            <person name="Munos S."/>
            <person name="Vincourt P."/>
            <person name="Rieseberg L.H."/>
            <person name="Langlade N.B."/>
        </authorList>
    </citation>
    <scope>NUCLEOTIDE SEQUENCE</scope>
    <source>
        <tissue evidence="1">Leaves</tissue>
    </source>
</reference>
<name>A0A9K3IKE6_HELAN</name>
<organism evidence="1 2">
    <name type="scientific">Helianthus annuus</name>
    <name type="common">Common sunflower</name>
    <dbReference type="NCBI Taxonomy" id="4232"/>
    <lineage>
        <taxon>Eukaryota</taxon>
        <taxon>Viridiplantae</taxon>
        <taxon>Streptophyta</taxon>
        <taxon>Embryophyta</taxon>
        <taxon>Tracheophyta</taxon>
        <taxon>Spermatophyta</taxon>
        <taxon>Magnoliopsida</taxon>
        <taxon>eudicotyledons</taxon>
        <taxon>Gunneridae</taxon>
        <taxon>Pentapetalae</taxon>
        <taxon>asterids</taxon>
        <taxon>campanulids</taxon>
        <taxon>Asterales</taxon>
        <taxon>Asteraceae</taxon>
        <taxon>Asteroideae</taxon>
        <taxon>Heliantheae alliance</taxon>
        <taxon>Heliantheae</taxon>
        <taxon>Helianthus</taxon>
    </lineage>
</organism>
<dbReference type="EMBL" id="MNCJ02000322">
    <property type="protein sequence ID" value="KAF5798609.1"/>
    <property type="molecule type" value="Genomic_DNA"/>
</dbReference>
<accession>A0A9K3IKE6</accession>
<dbReference type="AlphaFoldDB" id="A0A9K3IKE6"/>
<evidence type="ECO:0000313" key="1">
    <source>
        <dbReference type="EMBL" id="KAF5798609.1"/>
    </source>
</evidence>
<dbReference type="Proteomes" id="UP000215914">
    <property type="component" value="Unassembled WGS sequence"/>
</dbReference>
<protein>
    <submittedName>
        <fullName evidence="1">Uncharacterized protein</fullName>
    </submittedName>
</protein>